<dbReference type="EMBL" id="CP050298">
    <property type="protein sequence ID" value="QND61804.1"/>
    <property type="molecule type" value="Genomic_DNA"/>
</dbReference>
<geneLocation type="plasmid" evidence="2 3">
    <name>p_3</name>
</geneLocation>
<evidence type="ECO:0000313" key="3">
    <source>
        <dbReference type="Proteomes" id="UP000515465"/>
    </source>
</evidence>
<name>A0A7G6T4X2_9HYPH</name>
<reference evidence="3" key="1">
    <citation type="journal article" date="2020" name="Mol. Plant Microbe">
        <title>Rhizobial microsymbionts of the narrowly endemic Oxytropis species growing in Kamchatka are characterized by significant genetic diversity and possess a set of genes that are associated with T3SS and T6SS secretion systems and can affect the development of symbiosis.</title>
        <authorList>
            <person name="Safronova V."/>
            <person name="Guro P."/>
            <person name="Sazanova A."/>
            <person name="Kuznetsova I."/>
            <person name="Belimov A."/>
            <person name="Yakubov V."/>
            <person name="Chirak E."/>
            <person name="Afonin A."/>
            <person name="Gogolev Y."/>
            <person name="Andronov E."/>
            <person name="Tikhonovich I."/>
        </authorList>
    </citation>
    <scope>NUCLEOTIDE SEQUENCE [LARGE SCALE GENOMIC DNA]</scope>
    <source>
        <strain evidence="3">583</strain>
        <plasmid evidence="3">p_3</plasmid>
    </source>
</reference>
<protein>
    <submittedName>
        <fullName evidence="2">Uncharacterized protein</fullName>
    </submittedName>
</protein>
<organism evidence="2 3">
    <name type="scientific">Mesorhizobium huakuii</name>
    <dbReference type="NCBI Taxonomy" id="28104"/>
    <lineage>
        <taxon>Bacteria</taxon>
        <taxon>Pseudomonadati</taxon>
        <taxon>Pseudomonadota</taxon>
        <taxon>Alphaproteobacteria</taxon>
        <taxon>Hyphomicrobiales</taxon>
        <taxon>Phyllobacteriaceae</taxon>
        <taxon>Mesorhizobium</taxon>
    </lineage>
</organism>
<keyword evidence="2" id="KW-0614">Plasmid</keyword>
<proteinExistence type="predicted"/>
<dbReference type="RefSeq" id="WP_183454957.1">
    <property type="nucleotide sequence ID" value="NZ_CP050298.1"/>
</dbReference>
<dbReference type="AlphaFoldDB" id="A0A7G6T4X2"/>
<sequence length="57" mass="5697">MNQNLNPPQFGTAIEFLDDEDATPGVASAAACSRCDSSSRSGASGKSSGSSRCGQTA</sequence>
<gene>
    <name evidence="2" type="ORF">HB778_36970</name>
</gene>
<feature type="region of interest" description="Disordered" evidence="1">
    <location>
        <begin position="35"/>
        <end position="57"/>
    </location>
</feature>
<accession>A0A7G6T4X2</accession>
<dbReference type="NCBIfam" id="NF038168">
    <property type="entry name" value="phazolicin_TOMM"/>
    <property type="match status" value="1"/>
</dbReference>
<evidence type="ECO:0000313" key="2">
    <source>
        <dbReference type="EMBL" id="QND61804.1"/>
    </source>
</evidence>
<evidence type="ECO:0000256" key="1">
    <source>
        <dbReference type="SAM" id="MobiDB-lite"/>
    </source>
</evidence>
<dbReference type="Proteomes" id="UP000515465">
    <property type="component" value="Plasmid p_3"/>
</dbReference>